<dbReference type="SUPFAM" id="SSF54782">
    <property type="entry name" value="Porphobilinogen deaminase (hydroxymethylbilane synthase), C-terminal domain"/>
    <property type="match status" value="1"/>
</dbReference>
<evidence type="ECO:0000256" key="6">
    <source>
        <dbReference type="ARBA" id="ARBA00023244"/>
    </source>
</evidence>
<dbReference type="GO" id="GO:0004418">
    <property type="term" value="F:hydroxymethylbilane synthase activity"/>
    <property type="evidence" value="ECO:0007669"/>
    <property type="project" value="UniProtKB-EC"/>
</dbReference>
<dbReference type="SUPFAM" id="SSF53850">
    <property type="entry name" value="Periplasmic binding protein-like II"/>
    <property type="match status" value="1"/>
</dbReference>
<comment type="function">
    <text evidence="1 8">Tetrapolymerization of the monopyrrole PBG into the hydroxymethylbilane pre-uroporphyrinogen in several discrete steps.</text>
</comment>
<dbReference type="PRINTS" id="PR00151">
    <property type="entry name" value="PORPHBDMNASE"/>
</dbReference>
<comment type="cofactor">
    <cofactor evidence="8">
        <name>dipyrromethane</name>
        <dbReference type="ChEBI" id="CHEBI:60342"/>
    </cofactor>
    <text evidence="8">Binds 1 dipyrromethane group covalently.</text>
</comment>
<dbReference type="PANTHER" id="PTHR11557:SF0">
    <property type="entry name" value="PORPHOBILINOGEN DEAMINASE"/>
    <property type="match status" value="1"/>
</dbReference>
<dbReference type="InterPro" id="IPR022418">
    <property type="entry name" value="Porphobilinogen_deaminase_C"/>
</dbReference>
<evidence type="ECO:0000313" key="11">
    <source>
        <dbReference type="EMBL" id="MEK7948874.1"/>
    </source>
</evidence>
<dbReference type="InterPro" id="IPR022419">
    <property type="entry name" value="Porphobilin_deaminase_cofac_BS"/>
</dbReference>
<evidence type="ECO:0000256" key="8">
    <source>
        <dbReference type="HAMAP-Rule" id="MF_00260"/>
    </source>
</evidence>
<feature type="domain" description="Porphobilinogen deaminase C-terminal" evidence="10">
    <location>
        <begin position="244"/>
        <end position="306"/>
    </location>
</feature>
<keyword evidence="6 8" id="KW-0627">Porphyrin biosynthesis</keyword>
<dbReference type="EC" id="2.5.1.61" evidence="8"/>
<evidence type="ECO:0000256" key="5">
    <source>
        <dbReference type="ARBA" id="ARBA00022679"/>
    </source>
</evidence>
<dbReference type="InterPro" id="IPR036803">
    <property type="entry name" value="Porphobilinogen_deaminase_C_sf"/>
</dbReference>
<dbReference type="Proteomes" id="UP001371305">
    <property type="component" value="Unassembled WGS sequence"/>
</dbReference>
<dbReference type="Gene3D" id="3.30.160.40">
    <property type="entry name" value="Porphobilinogen deaminase, C-terminal domain"/>
    <property type="match status" value="1"/>
</dbReference>
<reference evidence="11 12" key="1">
    <citation type="submission" date="2024-04" db="EMBL/GenBank/DDBJ databases">
        <title>Luteolibacter sp. isolated from soil.</title>
        <authorList>
            <person name="An J."/>
        </authorList>
    </citation>
    <scope>NUCLEOTIDE SEQUENCE [LARGE SCALE GENOMIC DNA]</scope>
    <source>
        <strain evidence="11 12">Y139</strain>
    </source>
</reference>
<dbReference type="EMBL" id="JBBUKT010000001">
    <property type="protein sequence ID" value="MEK7948874.1"/>
    <property type="molecule type" value="Genomic_DNA"/>
</dbReference>
<dbReference type="PANTHER" id="PTHR11557">
    <property type="entry name" value="PORPHOBILINOGEN DEAMINASE"/>
    <property type="match status" value="1"/>
</dbReference>
<comment type="catalytic activity">
    <reaction evidence="7 8">
        <text>4 porphobilinogen + H2O = hydroxymethylbilane + 4 NH4(+)</text>
        <dbReference type="Rhea" id="RHEA:13185"/>
        <dbReference type="ChEBI" id="CHEBI:15377"/>
        <dbReference type="ChEBI" id="CHEBI:28938"/>
        <dbReference type="ChEBI" id="CHEBI:57845"/>
        <dbReference type="ChEBI" id="CHEBI:58126"/>
        <dbReference type="EC" id="2.5.1.61"/>
    </reaction>
</comment>
<evidence type="ECO:0000259" key="10">
    <source>
        <dbReference type="Pfam" id="PF03900"/>
    </source>
</evidence>
<feature type="modified residue" description="S-(dipyrrolylmethanemethyl)cysteine" evidence="8">
    <location>
        <position position="260"/>
    </location>
</feature>
<feature type="domain" description="Porphobilinogen deaminase N-terminal" evidence="9">
    <location>
        <begin position="10"/>
        <end position="230"/>
    </location>
</feature>
<dbReference type="InterPro" id="IPR022417">
    <property type="entry name" value="Porphobilin_deaminase_N"/>
</dbReference>
<name>A0ABU9APD3_9BACT</name>
<comment type="miscellaneous">
    <text evidence="8">The porphobilinogen subunits are added to the dipyrromethane group.</text>
</comment>
<evidence type="ECO:0000256" key="2">
    <source>
        <dbReference type="ARBA" id="ARBA00004735"/>
    </source>
</evidence>
<comment type="caution">
    <text evidence="11">The sequence shown here is derived from an EMBL/GenBank/DDBJ whole genome shotgun (WGS) entry which is preliminary data.</text>
</comment>
<comment type="pathway">
    <text evidence="2">Porphyrin-containing compound metabolism; protoporphyrin-IX biosynthesis; coproporphyrinogen-III from 5-aminolevulinate: step 2/4.</text>
</comment>
<dbReference type="NCBIfam" id="TIGR00212">
    <property type="entry name" value="hemC"/>
    <property type="match status" value="1"/>
</dbReference>
<comment type="subunit">
    <text evidence="4 8">Monomer.</text>
</comment>
<accession>A0ABU9APD3</accession>
<dbReference type="RefSeq" id="WP_341402207.1">
    <property type="nucleotide sequence ID" value="NZ_JBBUKT010000001.1"/>
</dbReference>
<evidence type="ECO:0000256" key="7">
    <source>
        <dbReference type="ARBA" id="ARBA00048169"/>
    </source>
</evidence>
<protein>
    <recommendedName>
        <fullName evidence="8">Porphobilinogen deaminase</fullName>
        <shortName evidence="8">PBG</shortName>
        <ecNumber evidence="8">2.5.1.61</ecNumber>
    </recommendedName>
    <alternativeName>
        <fullName evidence="8">Hydroxymethylbilane synthase</fullName>
        <shortName evidence="8">HMBS</shortName>
    </alternativeName>
    <alternativeName>
        <fullName evidence="8">Pre-uroporphyrinogen synthase</fullName>
    </alternativeName>
</protein>
<dbReference type="Pfam" id="PF03900">
    <property type="entry name" value="Porphobil_deamC"/>
    <property type="match status" value="1"/>
</dbReference>
<evidence type="ECO:0000313" key="12">
    <source>
        <dbReference type="Proteomes" id="UP001371305"/>
    </source>
</evidence>
<evidence type="ECO:0000256" key="3">
    <source>
        <dbReference type="ARBA" id="ARBA00005638"/>
    </source>
</evidence>
<keyword evidence="5 8" id="KW-0808">Transferase</keyword>
<evidence type="ECO:0000256" key="1">
    <source>
        <dbReference type="ARBA" id="ARBA00002869"/>
    </source>
</evidence>
<keyword evidence="12" id="KW-1185">Reference proteome</keyword>
<dbReference type="Pfam" id="PF01379">
    <property type="entry name" value="Porphobil_deam"/>
    <property type="match status" value="1"/>
</dbReference>
<dbReference type="PROSITE" id="PS00533">
    <property type="entry name" value="PORPHOBILINOGEN_DEAM"/>
    <property type="match status" value="1"/>
</dbReference>
<organism evidence="11 12">
    <name type="scientific">Luteolibacter soli</name>
    <dbReference type="NCBI Taxonomy" id="3135280"/>
    <lineage>
        <taxon>Bacteria</taxon>
        <taxon>Pseudomonadati</taxon>
        <taxon>Verrucomicrobiota</taxon>
        <taxon>Verrucomicrobiia</taxon>
        <taxon>Verrucomicrobiales</taxon>
        <taxon>Verrucomicrobiaceae</taxon>
        <taxon>Luteolibacter</taxon>
    </lineage>
</organism>
<evidence type="ECO:0000259" key="9">
    <source>
        <dbReference type="Pfam" id="PF01379"/>
    </source>
</evidence>
<gene>
    <name evidence="8 11" type="primary">hemC</name>
    <name evidence="11" type="ORF">WKV53_00120</name>
</gene>
<dbReference type="PIRSF" id="PIRSF001438">
    <property type="entry name" value="4pyrrol_synth_OHMeBilane_synth"/>
    <property type="match status" value="1"/>
</dbReference>
<dbReference type="Gene3D" id="3.40.190.10">
    <property type="entry name" value="Periplasmic binding protein-like II"/>
    <property type="match status" value="2"/>
</dbReference>
<comment type="similarity">
    <text evidence="3 8">Belongs to the HMBS family.</text>
</comment>
<dbReference type="InterPro" id="IPR000860">
    <property type="entry name" value="HemC"/>
</dbReference>
<evidence type="ECO:0000256" key="4">
    <source>
        <dbReference type="ARBA" id="ARBA00011245"/>
    </source>
</evidence>
<dbReference type="HAMAP" id="MF_00260">
    <property type="entry name" value="Porphobil_deam"/>
    <property type="match status" value="1"/>
</dbReference>
<sequence length="311" mass="33381">MSEEVFQKTVIGTRGSDLALVQAAATERALSLAFPDLRITRQVIRTTGDRRTDVALAQVAKVEGTDKGIFTKELEEALRAGEIDIAVHSLKDVPTVVSDEFEIAGVLSRAPIRDVLVSRQPGGLDILPAGAVVGTSAVRRARQLQWLRPDLKVIDLRGNVPTRLRKVAEGAYDAILLAEAGLVRLGHRMSRPSVVFGTEVHFAPLAEDVFYPAAGQGAIGFEIRKGDKAAAALVAGIVDVVTFTRVRAEREFLRLLEGGCSTPVGVFTSLEYDVLTMDARVFPDEGGTPRVAKASGGDPLKVARELYDSLA</sequence>
<proteinExistence type="inferred from homology"/>